<dbReference type="Gene3D" id="1.20.58.120">
    <property type="entry name" value="BAG domain"/>
    <property type="match status" value="1"/>
</dbReference>
<reference evidence="6" key="2">
    <citation type="submission" date="2020-07" db="EMBL/GenBank/DDBJ databases">
        <authorList>
            <person name="Vera ALvarez R."/>
            <person name="Arias-Moreno D.M."/>
            <person name="Jimenez-Jacinto V."/>
            <person name="Jimenez-Bremont J.F."/>
            <person name="Swaminathan K."/>
            <person name="Moose S.P."/>
            <person name="Guerrero-Gonzalez M.L."/>
            <person name="Marino-Ramirez L."/>
            <person name="Landsman D."/>
            <person name="Rodriguez-Kessler M."/>
            <person name="Delgado-Sanchez P."/>
        </authorList>
    </citation>
    <scope>NUCLEOTIDE SEQUENCE</scope>
    <source>
        <tissue evidence="6">Cladode</tissue>
    </source>
</reference>
<sequence length="268" mass="29849">MNPVEQNAVAEEGSDKQIEWEMRPGGMLVQRRENGGDEDGGPLIKIKVSYGSSLHEFTVPWQSTFGELKKLLTPETGLEPGDQRLYFRGREKDDTETLCMAGLKDLSKLLLMEHHSSKERKMEEARKKDEISKACEAVSEIRAEVDKLSQKVTFLQASVNGGTKVDEKEFIISTELLMVQLLKLDSIEAEGEAKTQRKNEVQRVQGYVDTLDALKAKNANPFGTSFGNSVSVTTHWETFDSGVGSLTPPSVSSSSSSTKINQEWEQFE</sequence>
<proteinExistence type="predicted"/>
<dbReference type="InterPro" id="IPR039773">
    <property type="entry name" value="BAG_chaperone_regulator"/>
</dbReference>
<dbReference type="SMART" id="SM00264">
    <property type="entry name" value="BAG"/>
    <property type="match status" value="1"/>
</dbReference>
<dbReference type="PROSITE" id="PS50053">
    <property type="entry name" value="UBIQUITIN_2"/>
    <property type="match status" value="1"/>
</dbReference>
<feature type="domain" description="BAG" evidence="5">
    <location>
        <begin position="134"/>
        <end position="215"/>
    </location>
</feature>
<evidence type="ECO:0000259" key="5">
    <source>
        <dbReference type="PROSITE" id="PS51035"/>
    </source>
</evidence>
<dbReference type="PANTHER" id="PTHR12329:SF16">
    <property type="entry name" value="BAG FAMILY MOLECULAR CHAPERONE REGULATOR 1"/>
    <property type="match status" value="1"/>
</dbReference>
<dbReference type="InterPro" id="IPR036533">
    <property type="entry name" value="BAG_dom_sf"/>
</dbReference>
<reference evidence="6" key="1">
    <citation type="journal article" date="2013" name="J. Plant Res.">
        <title>Effect of fungi and light on seed germination of three Opuntia species from semiarid lands of central Mexico.</title>
        <authorList>
            <person name="Delgado-Sanchez P."/>
            <person name="Jimenez-Bremont J.F."/>
            <person name="Guerrero-Gonzalez Mde L."/>
            <person name="Flores J."/>
        </authorList>
    </citation>
    <scope>NUCLEOTIDE SEQUENCE</scope>
    <source>
        <tissue evidence="6">Cladode</tissue>
    </source>
</reference>
<dbReference type="GO" id="GO:0051087">
    <property type="term" value="F:protein-folding chaperone binding"/>
    <property type="evidence" value="ECO:0007669"/>
    <property type="project" value="InterPro"/>
</dbReference>
<evidence type="ECO:0000313" key="6">
    <source>
        <dbReference type="EMBL" id="MBA4619115.1"/>
    </source>
</evidence>
<evidence type="ECO:0000256" key="3">
    <source>
        <dbReference type="SAM" id="MobiDB-lite"/>
    </source>
</evidence>
<dbReference type="Pfam" id="PF00240">
    <property type="entry name" value="ubiquitin"/>
    <property type="match status" value="1"/>
</dbReference>
<evidence type="ECO:0000256" key="2">
    <source>
        <dbReference type="SAM" id="Coils"/>
    </source>
</evidence>
<evidence type="ECO:0000259" key="4">
    <source>
        <dbReference type="PROSITE" id="PS50053"/>
    </source>
</evidence>
<dbReference type="GO" id="GO:0050821">
    <property type="term" value="P:protein stabilization"/>
    <property type="evidence" value="ECO:0007669"/>
    <property type="project" value="TreeGrafter"/>
</dbReference>
<dbReference type="SUPFAM" id="SSF63491">
    <property type="entry name" value="BAG domain"/>
    <property type="match status" value="1"/>
</dbReference>
<dbReference type="InterPro" id="IPR029071">
    <property type="entry name" value="Ubiquitin-like_domsf"/>
</dbReference>
<evidence type="ECO:0000256" key="1">
    <source>
        <dbReference type="ARBA" id="ARBA00023186"/>
    </source>
</evidence>
<feature type="compositionally biased region" description="Polar residues" evidence="3">
    <location>
        <begin position="259"/>
        <end position="268"/>
    </location>
</feature>
<dbReference type="Pfam" id="PF02179">
    <property type="entry name" value="BAG"/>
    <property type="match status" value="1"/>
</dbReference>
<protein>
    <recommendedName>
        <fullName evidence="7">Ubiquitin-like domain-containing protein</fullName>
    </recommendedName>
</protein>
<feature type="coiled-coil region" evidence="2">
    <location>
        <begin position="131"/>
        <end position="158"/>
    </location>
</feature>
<dbReference type="GO" id="GO:0000774">
    <property type="term" value="F:adenyl-nucleotide exchange factor activity"/>
    <property type="evidence" value="ECO:0007669"/>
    <property type="project" value="TreeGrafter"/>
</dbReference>
<organism evidence="6">
    <name type="scientific">Opuntia streptacantha</name>
    <name type="common">Prickly pear cactus</name>
    <name type="synonym">Opuntia cardona</name>
    <dbReference type="NCBI Taxonomy" id="393608"/>
    <lineage>
        <taxon>Eukaryota</taxon>
        <taxon>Viridiplantae</taxon>
        <taxon>Streptophyta</taxon>
        <taxon>Embryophyta</taxon>
        <taxon>Tracheophyta</taxon>
        <taxon>Spermatophyta</taxon>
        <taxon>Magnoliopsida</taxon>
        <taxon>eudicotyledons</taxon>
        <taxon>Gunneridae</taxon>
        <taxon>Pentapetalae</taxon>
        <taxon>Caryophyllales</taxon>
        <taxon>Cactineae</taxon>
        <taxon>Cactaceae</taxon>
        <taxon>Opuntioideae</taxon>
        <taxon>Opuntia</taxon>
    </lineage>
</organism>
<feature type="region of interest" description="Disordered" evidence="3">
    <location>
        <begin position="243"/>
        <end position="268"/>
    </location>
</feature>
<dbReference type="PANTHER" id="PTHR12329">
    <property type="entry name" value="BCL2-ASSOCIATED ATHANOGENE"/>
    <property type="match status" value="1"/>
</dbReference>
<accession>A0A7C8YIP8</accession>
<dbReference type="GO" id="GO:0005737">
    <property type="term" value="C:cytoplasm"/>
    <property type="evidence" value="ECO:0007669"/>
    <property type="project" value="TreeGrafter"/>
</dbReference>
<keyword evidence="1" id="KW-0143">Chaperone</keyword>
<dbReference type="PROSITE" id="PS51035">
    <property type="entry name" value="BAG"/>
    <property type="match status" value="1"/>
</dbReference>
<dbReference type="Gene3D" id="3.10.20.90">
    <property type="entry name" value="Phosphatidylinositol 3-kinase Catalytic Subunit, Chain A, domain 1"/>
    <property type="match status" value="1"/>
</dbReference>
<keyword evidence="2" id="KW-0175">Coiled coil</keyword>
<evidence type="ECO:0008006" key="7">
    <source>
        <dbReference type="Google" id="ProtNLM"/>
    </source>
</evidence>
<dbReference type="SUPFAM" id="SSF54236">
    <property type="entry name" value="Ubiquitin-like"/>
    <property type="match status" value="1"/>
</dbReference>
<dbReference type="EMBL" id="GISG01023894">
    <property type="protein sequence ID" value="MBA4619115.1"/>
    <property type="molecule type" value="Transcribed_RNA"/>
</dbReference>
<dbReference type="AlphaFoldDB" id="A0A7C8YIP8"/>
<feature type="domain" description="Ubiquitin-like" evidence="4">
    <location>
        <begin position="44"/>
        <end position="118"/>
    </location>
</feature>
<feature type="compositionally biased region" description="Low complexity" evidence="3">
    <location>
        <begin position="243"/>
        <end position="258"/>
    </location>
</feature>
<dbReference type="SMART" id="SM00213">
    <property type="entry name" value="UBQ"/>
    <property type="match status" value="1"/>
</dbReference>
<name>A0A7C8YIP8_OPUST</name>
<dbReference type="InterPro" id="IPR003103">
    <property type="entry name" value="BAG_domain"/>
</dbReference>
<dbReference type="InterPro" id="IPR000626">
    <property type="entry name" value="Ubiquitin-like_dom"/>
</dbReference>